<dbReference type="Gene3D" id="3.30.360.10">
    <property type="entry name" value="Dihydrodipicolinate Reductase, domain 2"/>
    <property type="match status" value="1"/>
</dbReference>
<sequence length="293" mass="32070">MIGLDTSHCTAFAELLHQPEHPYHVQGGRITVAYAGGSPEIPLSWSRVEGFTESLRSNYNVHIVNSVAEVAEQADALMIESMDGAVHKGLFEEIASYGKPVFIDKPLALSSREANQIHELSIRYHTPIMSSSSLRFSGALSEALQSLDGDAINGADCYGPMALEPSQPGLFWYGIHTVEMLYAILGKGCRSVTSTVNADYDLIVGEWADGRLGTIRGKRIGNGSFGAIIHGEIGNRLADISAYPKPFYASLLEQIIQFFRTGECELDFTETVEIIRFIEAANESRRTGQRVVI</sequence>
<dbReference type="AlphaFoldDB" id="A0A4R4EI50"/>
<dbReference type="InterPro" id="IPR000683">
    <property type="entry name" value="Gfo/Idh/MocA-like_OxRdtase_N"/>
</dbReference>
<evidence type="ECO:0000313" key="3">
    <source>
        <dbReference type="Proteomes" id="UP000295418"/>
    </source>
</evidence>
<feature type="domain" description="Gfo/Idh/MocA-like oxidoreductase N-terminal" evidence="1">
    <location>
        <begin position="53"/>
        <end position="123"/>
    </location>
</feature>
<evidence type="ECO:0000259" key="1">
    <source>
        <dbReference type="Pfam" id="PF01408"/>
    </source>
</evidence>
<proteinExistence type="predicted"/>
<dbReference type="GO" id="GO:0000166">
    <property type="term" value="F:nucleotide binding"/>
    <property type="evidence" value="ECO:0007669"/>
    <property type="project" value="InterPro"/>
</dbReference>
<dbReference type="OrthoDB" id="128220at2"/>
<name>A0A4R4EI50_9BACL</name>
<dbReference type="InterPro" id="IPR036291">
    <property type="entry name" value="NAD(P)-bd_dom_sf"/>
</dbReference>
<reference evidence="2 3" key="1">
    <citation type="submission" date="2019-03" db="EMBL/GenBank/DDBJ databases">
        <authorList>
            <person name="Kim M.K.M."/>
        </authorList>
    </citation>
    <scope>NUCLEOTIDE SEQUENCE [LARGE SCALE GENOMIC DNA]</scope>
    <source>
        <strain evidence="2 3">18JY21-1</strain>
    </source>
</reference>
<dbReference type="EMBL" id="SKFG01000008">
    <property type="protein sequence ID" value="TCZ77855.1"/>
    <property type="molecule type" value="Genomic_DNA"/>
</dbReference>
<protein>
    <submittedName>
        <fullName evidence="2">Gfo/Idh/MocA family oxidoreductase</fullName>
    </submittedName>
</protein>
<evidence type="ECO:0000313" key="2">
    <source>
        <dbReference type="EMBL" id="TCZ77855.1"/>
    </source>
</evidence>
<accession>A0A4R4EI50</accession>
<dbReference type="Proteomes" id="UP000295418">
    <property type="component" value="Unassembled WGS sequence"/>
</dbReference>
<comment type="caution">
    <text evidence="2">The sequence shown here is derived from an EMBL/GenBank/DDBJ whole genome shotgun (WGS) entry which is preliminary data.</text>
</comment>
<dbReference type="SUPFAM" id="SSF51735">
    <property type="entry name" value="NAD(P)-binding Rossmann-fold domains"/>
    <property type="match status" value="1"/>
</dbReference>
<keyword evidence="3" id="KW-1185">Reference proteome</keyword>
<dbReference type="Gene3D" id="3.40.50.720">
    <property type="entry name" value="NAD(P)-binding Rossmann-like Domain"/>
    <property type="match status" value="1"/>
</dbReference>
<organism evidence="2 3">
    <name type="scientific">Paenibacillus albiflavus</name>
    <dbReference type="NCBI Taxonomy" id="2545760"/>
    <lineage>
        <taxon>Bacteria</taxon>
        <taxon>Bacillati</taxon>
        <taxon>Bacillota</taxon>
        <taxon>Bacilli</taxon>
        <taxon>Bacillales</taxon>
        <taxon>Paenibacillaceae</taxon>
        <taxon>Paenibacillus</taxon>
    </lineage>
</organism>
<dbReference type="Pfam" id="PF01408">
    <property type="entry name" value="GFO_IDH_MocA"/>
    <property type="match status" value="1"/>
</dbReference>
<gene>
    <name evidence="2" type="ORF">E0485_09390</name>
</gene>